<feature type="signal peptide" evidence="2">
    <location>
        <begin position="1"/>
        <end position="20"/>
    </location>
</feature>
<protein>
    <submittedName>
        <fullName evidence="3">Uncharacterized protein</fullName>
    </submittedName>
</protein>
<sequence length="205" mass="23506">MMVVLVAVLTLVASLHSVVALLDVPFSRSRNRPKLVVFWPALLLRFGNVSPNALFFYRDIHCDVFVSQEGHNFLLWDQWDSIIFKFAIIRFHHFGQENTLRLAGPAQKPAASRLLIFRTHQLSWLAGSYAMSSYPWGRNLKTDDTHTDSTFDVAEAERQEVFARSIYQRQQEYGDETCKSRGERRLSRLSDEGGIPSKSTKRDGN</sequence>
<feature type="chain" id="PRO_5017001287" evidence="2">
    <location>
        <begin position="21"/>
        <end position="205"/>
    </location>
</feature>
<reference evidence="3" key="1">
    <citation type="submission" date="2018-04" db="EMBL/GenBank/DDBJ databases">
        <title>Whole genome sequencing of Hypsizygus marmoreus.</title>
        <authorList>
            <person name="Choi I.-G."/>
            <person name="Min B."/>
            <person name="Kim J.-G."/>
            <person name="Kim S."/>
            <person name="Oh Y.-L."/>
            <person name="Kong W.-S."/>
            <person name="Park H."/>
            <person name="Jeong J."/>
            <person name="Song E.-S."/>
        </authorList>
    </citation>
    <scope>NUCLEOTIDE SEQUENCE [LARGE SCALE GENOMIC DNA]</scope>
    <source>
        <strain evidence="3">51987-8</strain>
    </source>
</reference>
<accession>A0A369K6U3</accession>
<keyword evidence="2" id="KW-0732">Signal</keyword>
<feature type="region of interest" description="Disordered" evidence="1">
    <location>
        <begin position="172"/>
        <end position="205"/>
    </location>
</feature>
<organism evidence="3 4">
    <name type="scientific">Hypsizygus marmoreus</name>
    <name type="common">White beech mushroom</name>
    <name type="synonym">Agaricus marmoreus</name>
    <dbReference type="NCBI Taxonomy" id="39966"/>
    <lineage>
        <taxon>Eukaryota</taxon>
        <taxon>Fungi</taxon>
        <taxon>Dikarya</taxon>
        <taxon>Basidiomycota</taxon>
        <taxon>Agaricomycotina</taxon>
        <taxon>Agaricomycetes</taxon>
        <taxon>Agaricomycetidae</taxon>
        <taxon>Agaricales</taxon>
        <taxon>Tricholomatineae</taxon>
        <taxon>Lyophyllaceae</taxon>
        <taxon>Hypsizygus</taxon>
    </lineage>
</organism>
<dbReference type="Proteomes" id="UP000076154">
    <property type="component" value="Unassembled WGS sequence"/>
</dbReference>
<keyword evidence="4" id="KW-1185">Reference proteome</keyword>
<feature type="compositionally biased region" description="Basic and acidic residues" evidence="1">
    <location>
        <begin position="176"/>
        <end position="191"/>
    </location>
</feature>
<evidence type="ECO:0000256" key="2">
    <source>
        <dbReference type="SAM" id="SignalP"/>
    </source>
</evidence>
<evidence type="ECO:0000256" key="1">
    <source>
        <dbReference type="SAM" id="MobiDB-lite"/>
    </source>
</evidence>
<dbReference type="EMBL" id="LUEZ02000010">
    <property type="protein sequence ID" value="RDB28557.1"/>
    <property type="molecule type" value="Genomic_DNA"/>
</dbReference>
<proteinExistence type="predicted"/>
<dbReference type="AlphaFoldDB" id="A0A369K6U3"/>
<name>A0A369K6U3_HYPMA</name>
<evidence type="ECO:0000313" key="4">
    <source>
        <dbReference type="Proteomes" id="UP000076154"/>
    </source>
</evidence>
<comment type="caution">
    <text evidence="3">The sequence shown here is derived from an EMBL/GenBank/DDBJ whole genome shotgun (WGS) entry which is preliminary data.</text>
</comment>
<gene>
    <name evidence="3" type="ORF">Hypma_015079</name>
</gene>
<evidence type="ECO:0000313" key="3">
    <source>
        <dbReference type="EMBL" id="RDB28557.1"/>
    </source>
</evidence>
<dbReference type="InParanoid" id="A0A369K6U3"/>